<reference evidence="1" key="2">
    <citation type="submission" date="2023-07" db="EMBL/GenBank/DDBJ databases">
        <authorList>
            <consortium name="Lawrence Berkeley National Laboratory"/>
            <person name="Haridas S."/>
            <person name="Hensen N."/>
            <person name="Bonometti L."/>
            <person name="Westerberg I."/>
            <person name="Brannstrom I.O."/>
            <person name="Guillou S."/>
            <person name="Cros-Aarteil S."/>
            <person name="Calhoun S."/>
            <person name="Kuo A."/>
            <person name="Mondo S."/>
            <person name="Pangilinan J."/>
            <person name="Riley R."/>
            <person name="LaButti K."/>
            <person name="Andreopoulos B."/>
            <person name="Lipzen A."/>
            <person name="Chen C."/>
            <person name="Yanf M."/>
            <person name="Daum C."/>
            <person name="Ng V."/>
            <person name="Clum A."/>
            <person name="Steindorff A."/>
            <person name="Ohm R."/>
            <person name="Martin F."/>
            <person name="Silar P."/>
            <person name="Natvig D."/>
            <person name="Lalanne C."/>
            <person name="Gautier V."/>
            <person name="Ament-velasquez S.L."/>
            <person name="Kruys A."/>
            <person name="Hutchinson M.I."/>
            <person name="Powell A.J."/>
            <person name="Barry K."/>
            <person name="Miller A.N."/>
            <person name="Grigoriev I.V."/>
            <person name="Debuchy R."/>
            <person name="Gladieux P."/>
            <person name="Thoren M.H."/>
            <person name="Johannesson H."/>
        </authorList>
    </citation>
    <scope>NUCLEOTIDE SEQUENCE</scope>
    <source>
        <strain evidence="1">FGSC 1904</strain>
    </source>
</reference>
<dbReference type="Proteomes" id="UP001281003">
    <property type="component" value="Unassembled WGS sequence"/>
</dbReference>
<gene>
    <name evidence="1" type="ORF">B0T20DRAFT_153704</name>
</gene>
<sequence>MTAMMTDSRTTRRSSRRPPTALTCLACVACAMSRRDIDRRRPTGYQPVNVCERQPQRMNGLRREKTAWNLESGIWNLPHLCHVCLTPLPIHAPTPSLHPSLSQDGCPQAACLMPSYPSCPCLAAGLAPWCRSGGSVLNNNWSVFPILPVWPSSSSSCLGQFGPVWASFGL</sequence>
<accession>A0AAE0PIV3</accession>
<dbReference type="AlphaFoldDB" id="A0AAE0PIV3"/>
<organism evidence="1 2">
    <name type="scientific">Sordaria brevicollis</name>
    <dbReference type="NCBI Taxonomy" id="83679"/>
    <lineage>
        <taxon>Eukaryota</taxon>
        <taxon>Fungi</taxon>
        <taxon>Dikarya</taxon>
        <taxon>Ascomycota</taxon>
        <taxon>Pezizomycotina</taxon>
        <taxon>Sordariomycetes</taxon>
        <taxon>Sordariomycetidae</taxon>
        <taxon>Sordariales</taxon>
        <taxon>Sordariaceae</taxon>
        <taxon>Sordaria</taxon>
    </lineage>
</organism>
<protein>
    <submittedName>
        <fullName evidence="1">Uncharacterized protein</fullName>
    </submittedName>
</protein>
<keyword evidence="2" id="KW-1185">Reference proteome</keyword>
<reference evidence="1" key="1">
    <citation type="journal article" date="2023" name="Mol. Phylogenet. Evol.">
        <title>Genome-scale phylogeny and comparative genomics of the fungal order Sordariales.</title>
        <authorList>
            <person name="Hensen N."/>
            <person name="Bonometti L."/>
            <person name="Westerberg I."/>
            <person name="Brannstrom I.O."/>
            <person name="Guillou S."/>
            <person name="Cros-Aarteil S."/>
            <person name="Calhoun S."/>
            <person name="Haridas S."/>
            <person name="Kuo A."/>
            <person name="Mondo S."/>
            <person name="Pangilinan J."/>
            <person name="Riley R."/>
            <person name="LaButti K."/>
            <person name="Andreopoulos B."/>
            <person name="Lipzen A."/>
            <person name="Chen C."/>
            <person name="Yan M."/>
            <person name="Daum C."/>
            <person name="Ng V."/>
            <person name="Clum A."/>
            <person name="Steindorff A."/>
            <person name="Ohm R.A."/>
            <person name="Martin F."/>
            <person name="Silar P."/>
            <person name="Natvig D.O."/>
            <person name="Lalanne C."/>
            <person name="Gautier V."/>
            <person name="Ament-Velasquez S.L."/>
            <person name="Kruys A."/>
            <person name="Hutchinson M.I."/>
            <person name="Powell A.J."/>
            <person name="Barry K."/>
            <person name="Miller A.N."/>
            <person name="Grigoriev I.V."/>
            <person name="Debuchy R."/>
            <person name="Gladieux P."/>
            <person name="Hiltunen Thoren M."/>
            <person name="Johannesson H."/>
        </authorList>
    </citation>
    <scope>NUCLEOTIDE SEQUENCE</scope>
    <source>
        <strain evidence="1">FGSC 1904</strain>
    </source>
</reference>
<evidence type="ECO:0000313" key="2">
    <source>
        <dbReference type="Proteomes" id="UP001281003"/>
    </source>
</evidence>
<evidence type="ECO:0000313" key="1">
    <source>
        <dbReference type="EMBL" id="KAK3400828.1"/>
    </source>
</evidence>
<name>A0AAE0PIV3_SORBR</name>
<proteinExistence type="predicted"/>
<dbReference type="EMBL" id="JAUTDP010000003">
    <property type="protein sequence ID" value="KAK3400828.1"/>
    <property type="molecule type" value="Genomic_DNA"/>
</dbReference>
<comment type="caution">
    <text evidence="1">The sequence shown here is derived from an EMBL/GenBank/DDBJ whole genome shotgun (WGS) entry which is preliminary data.</text>
</comment>